<accession>A0A250KZD6</accession>
<evidence type="ECO:0000313" key="2">
    <source>
        <dbReference type="Proteomes" id="UP000266313"/>
    </source>
</evidence>
<sequence>MRDDAKGSDGDEAASVALPARLMKKQAMAQNDDNRCVRMLHLSDCSPKEQDIQEAASPLRI</sequence>
<evidence type="ECO:0000313" key="1">
    <source>
        <dbReference type="EMBL" id="BBA36977.1"/>
    </source>
</evidence>
<proteinExistence type="predicted"/>
<keyword evidence="2" id="KW-1185">Reference proteome</keyword>
<protein>
    <submittedName>
        <fullName evidence="1">Uncharacterized protein</fullName>
    </submittedName>
</protein>
<dbReference type="EMBL" id="AP017928">
    <property type="protein sequence ID" value="BBA36977.1"/>
    <property type="molecule type" value="Genomic_DNA"/>
</dbReference>
<reference evidence="1 2" key="1">
    <citation type="submission" date="2016-12" db="EMBL/GenBank/DDBJ databases">
        <title>Genome sequencing of Methylocaldum marinum.</title>
        <authorList>
            <person name="Takeuchi M."/>
            <person name="Kamagata Y."/>
            <person name="Hiraoka S."/>
            <person name="Oshima K."/>
            <person name="Hattori M."/>
            <person name="Iwasaki W."/>
        </authorList>
    </citation>
    <scope>NUCLEOTIDE SEQUENCE [LARGE SCALE GENOMIC DNA]</scope>
    <source>
        <strain evidence="1 2">S8</strain>
    </source>
</reference>
<dbReference type="Proteomes" id="UP000266313">
    <property type="component" value="Chromosome"/>
</dbReference>
<gene>
    <name evidence="1" type="ORF">sS8_5054</name>
</gene>
<organism evidence="1 2">
    <name type="scientific">Methylocaldum marinum</name>
    <dbReference type="NCBI Taxonomy" id="1432792"/>
    <lineage>
        <taxon>Bacteria</taxon>
        <taxon>Pseudomonadati</taxon>
        <taxon>Pseudomonadota</taxon>
        <taxon>Gammaproteobacteria</taxon>
        <taxon>Methylococcales</taxon>
        <taxon>Methylococcaceae</taxon>
        <taxon>Methylocaldum</taxon>
    </lineage>
</organism>
<dbReference type="AlphaFoldDB" id="A0A250KZD6"/>
<name>A0A250KZD6_9GAMM</name>
<dbReference type="KEGG" id="mmai:sS8_5054"/>